<sequence length="115" mass="13278">MSPIQSVQVSVIDNGLRWVCKECRQRDKDFQKLFKHTQSTVLELYKDLKKLIDKFNDVEDIFNNSSASCLPNVVITDEQPLHDPNNGWRLQLQVSSHYSDFCSISRSTTSLMTIL</sequence>
<accession>A0A1A9VE79</accession>
<proteinExistence type="predicted"/>
<protein>
    <submittedName>
        <fullName evidence="1">Uncharacterized protein</fullName>
    </submittedName>
</protein>
<organism evidence="1 2">
    <name type="scientific">Glossina austeni</name>
    <name type="common">Savannah tsetse fly</name>
    <dbReference type="NCBI Taxonomy" id="7395"/>
    <lineage>
        <taxon>Eukaryota</taxon>
        <taxon>Metazoa</taxon>
        <taxon>Ecdysozoa</taxon>
        <taxon>Arthropoda</taxon>
        <taxon>Hexapoda</taxon>
        <taxon>Insecta</taxon>
        <taxon>Pterygota</taxon>
        <taxon>Neoptera</taxon>
        <taxon>Endopterygota</taxon>
        <taxon>Diptera</taxon>
        <taxon>Brachycera</taxon>
        <taxon>Muscomorpha</taxon>
        <taxon>Hippoboscoidea</taxon>
        <taxon>Glossinidae</taxon>
        <taxon>Glossina</taxon>
    </lineage>
</organism>
<dbReference type="VEuPathDB" id="VectorBase:GAUT034431"/>
<dbReference type="Proteomes" id="UP000078200">
    <property type="component" value="Unassembled WGS sequence"/>
</dbReference>
<evidence type="ECO:0000313" key="1">
    <source>
        <dbReference type="EnsemblMetazoa" id="GAUT034431-PA"/>
    </source>
</evidence>
<reference evidence="1" key="1">
    <citation type="submission" date="2020-05" db="UniProtKB">
        <authorList>
            <consortium name="EnsemblMetazoa"/>
        </authorList>
    </citation>
    <scope>IDENTIFICATION</scope>
    <source>
        <strain evidence="1">TTRI</strain>
    </source>
</reference>
<dbReference type="EnsemblMetazoa" id="GAUT034431-RA">
    <property type="protein sequence ID" value="GAUT034431-PA"/>
    <property type="gene ID" value="GAUT034431"/>
</dbReference>
<name>A0A1A9VE79_GLOAU</name>
<keyword evidence="2" id="KW-1185">Reference proteome</keyword>
<evidence type="ECO:0000313" key="2">
    <source>
        <dbReference type="Proteomes" id="UP000078200"/>
    </source>
</evidence>
<dbReference type="AlphaFoldDB" id="A0A1A9VE79"/>